<comment type="subcellular location">
    <subcellularLocation>
        <location evidence="1">Cell membrane</location>
        <topology evidence="1">Multi-pass membrane protein</topology>
    </subcellularLocation>
</comment>
<organism evidence="9 10">
    <name type="scientific">Aeromicrobium terrae</name>
    <dbReference type="NCBI Taxonomy" id="2498846"/>
    <lineage>
        <taxon>Bacteria</taxon>
        <taxon>Bacillati</taxon>
        <taxon>Actinomycetota</taxon>
        <taxon>Actinomycetes</taxon>
        <taxon>Propionibacteriales</taxon>
        <taxon>Nocardioidaceae</taxon>
        <taxon>Aeromicrobium</taxon>
    </lineage>
</organism>
<keyword evidence="5 7" id="KW-1133">Transmembrane helix</keyword>
<dbReference type="InterPro" id="IPR004680">
    <property type="entry name" value="Cit_transptr-like_dom"/>
</dbReference>
<evidence type="ECO:0000313" key="10">
    <source>
        <dbReference type="Proteomes" id="UP000321571"/>
    </source>
</evidence>
<feature type="domain" description="Citrate transporter-like" evidence="8">
    <location>
        <begin position="10"/>
        <end position="291"/>
    </location>
</feature>
<feature type="transmembrane region" description="Helical" evidence="7">
    <location>
        <begin position="127"/>
        <end position="147"/>
    </location>
</feature>
<evidence type="ECO:0000256" key="2">
    <source>
        <dbReference type="ARBA" id="ARBA00022448"/>
    </source>
</evidence>
<feature type="transmembrane region" description="Helical" evidence="7">
    <location>
        <begin position="101"/>
        <end position="121"/>
    </location>
</feature>
<evidence type="ECO:0000256" key="4">
    <source>
        <dbReference type="ARBA" id="ARBA00022692"/>
    </source>
</evidence>
<accession>A0A5C8NPA2</accession>
<sequence length="356" mass="36778">MSHDLISLTEVVGFLVAIMVLARACDDEGVFRAWGAAVAARSSHSAPRRLALAIALAAAVTTVLSLDATVVLLAPVLLVAARGARRPTALAAVRLANTGSTLLPVSNLTNLLVFAGTGLGFVEFAWLMLPVWLVGVAAEYLVLRLWFRRDLDDTAAIEPATSIAVPLFPSAVVLVVLLGLATGATPWVPAAAGAVLVGGYALSRRTTTWPDLLEAANLKLAALVLIWCAVVVWLGDTRAGDWVGDLLPAGDSWGALVGIALIAMVVANAVNNLPATLLLGPAAVAAGPVAALALLVGVNVGANLTGIGSLANLLWHRSGMRATVSWRTFHAVGLATTPVLVVLCTSVLWAWTSLVR</sequence>
<feature type="transmembrane region" description="Helical" evidence="7">
    <location>
        <begin position="50"/>
        <end position="80"/>
    </location>
</feature>
<comment type="caution">
    <text evidence="9">The sequence shown here is derived from an EMBL/GenBank/DDBJ whole genome shotgun (WGS) entry which is preliminary data.</text>
</comment>
<dbReference type="OrthoDB" id="3284414at2"/>
<dbReference type="Pfam" id="PF03600">
    <property type="entry name" value="CitMHS"/>
    <property type="match status" value="1"/>
</dbReference>
<proteinExistence type="predicted"/>
<evidence type="ECO:0000256" key="7">
    <source>
        <dbReference type="SAM" id="Phobius"/>
    </source>
</evidence>
<evidence type="ECO:0000256" key="3">
    <source>
        <dbReference type="ARBA" id="ARBA00022475"/>
    </source>
</evidence>
<dbReference type="RefSeq" id="WP_147682708.1">
    <property type="nucleotide sequence ID" value="NZ_VDUX01000001.1"/>
</dbReference>
<feature type="transmembrane region" description="Helical" evidence="7">
    <location>
        <begin position="159"/>
        <end position="181"/>
    </location>
</feature>
<gene>
    <name evidence="9" type="ORF">FHP06_00360</name>
</gene>
<evidence type="ECO:0000259" key="8">
    <source>
        <dbReference type="Pfam" id="PF03600"/>
    </source>
</evidence>
<feature type="transmembrane region" description="Helical" evidence="7">
    <location>
        <begin position="282"/>
        <end position="308"/>
    </location>
</feature>
<feature type="transmembrane region" description="Helical" evidence="7">
    <location>
        <begin position="215"/>
        <end position="233"/>
    </location>
</feature>
<name>A0A5C8NPA2_9ACTN</name>
<reference evidence="9 10" key="1">
    <citation type="submission" date="2019-06" db="EMBL/GenBank/DDBJ databases">
        <title>Aeromicrobium sp. nov., isolated from a maize field.</title>
        <authorList>
            <person name="Lin S.-Y."/>
            <person name="Tsai C.-F."/>
            <person name="Young C.-C."/>
        </authorList>
    </citation>
    <scope>NUCLEOTIDE SEQUENCE [LARGE SCALE GENOMIC DNA]</scope>
    <source>
        <strain evidence="9 10">CC-CFT486</strain>
    </source>
</reference>
<dbReference type="GO" id="GO:0055085">
    <property type="term" value="P:transmembrane transport"/>
    <property type="evidence" value="ECO:0007669"/>
    <property type="project" value="InterPro"/>
</dbReference>
<feature type="transmembrane region" description="Helical" evidence="7">
    <location>
        <begin position="253"/>
        <end position="270"/>
    </location>
</feature>
<dbReference type="PANTHER" id="PTHR43302:SF5">
    <property type="entry name" value="TRANSPORTER ARSB-RELATED"/>
    <property type="match status" value="1"/>
</dbReference>
<evidence type="ECO:0000313" key="9">
    <source>
        <dbReference type="EMBL" id="TXL62735.1"/>
    </source>
</evidence>
<dbReference type="GO" id="GO:0005886">
    <property type="term" value="C:plasma membrane"/>
    <property type="evidence" value="ECO:0007669"/>
    <property type="project" value="UniProtKB-SubCell"/>
</dbReference>
<evidence type="ECO:0000256" key="5">
    <source>
        <dbReference type="ARBA" id="ARBA00022989"/>
    </source>
</evidence>
<dbReference type="EMBL" id="VDUX01000001">
    <property type="protein sequence ID" value="TXL62735.1"/>
    <property type="molecule type" value="Genomic_DNA"/>
</dbReference>
<dbReference type="AlphaFoldDB" id="A0A5C8NPA2"/>
<evidence type="ECO:0000256" key="6">
    <source>
        <dbReference type="ARBA" id="ARBA00023136"/>
    </source>
</evidence>
<dbReference type="PANTHER" id="PTHR43302">
    <property type="entry name" value="TRANSPORTER ARSB-RELATED"/>
    <property type="match status" value="1"/>
</dbReference>
<keyword evidence="10" id="KW-1185">Reference proteome</keyword>
<keyword evidence="3" id="KW-1003">Cell membrane</keyword>
<keyword evidence="6 7" id="KW-0472">Membrane</keyword>
<feature type="transmembrane region" description="Helical" evidence="7">
    <location>
        <begin position="328"/>
        <end position="351"/>
    </location>
</feature>
<feature type="transmembrane region" description="Helical" evidence="7">
    <location>
        <begin position="187"/>
        <end position="203"/>
    </location>
</feature>
<dbReference type="Proteomes" id="UP000321571">
    <property type="component" value="Unassembled WGS sequence"/>
</dbReference>
<evidence type="ECO:0000256" key="1">
    <source>
        <dbReference type="ARBA" id="ARBA00004651"/>
    </source>
</evidence>
<keyword evidence="4 7" id="KW-0812">Transmembrane</keyword>
<keyword evidence="2" id="KW-0813">Transport</keyword>
<protein>
    <submittedName>
        <fullName evidence="9">Arsenic transporter</fullName>
    </submittedName>
</protein>